<dbReference type="EMBL" id="CP097332">
    <property type="protein sequence ID" value="UQX88217.1"/>
    <property type="molecule type" value="Genomic_DNA"/>
</dbReference>
<dbReference type="InterPro" id="IPR006311">
    <property type="entry name" value="TAT_signal"/>
</dbReference>
<evidence type="ECO:0000256" key="1">
    <source>
        <dbReference type="ARBA" id="ARBA00022801"/>
    </source>
</evidence>
<dbReference type="SUPFAM" id="SSF63817">
    <property type="entry name" value="Sortase"/>
    <property type="match status" value="1"/>
</dbReference>
<dbReference type="InterPro" id="IPR042001">
    <property type="entry name" value="Sortase_F"/>
</dbReference>
<dbReference type="Proteomes" id="UP001056336">
    <property type="component" value="Chromosome"/>
</dbReference>
<reference evidence="2" key="1">
    <citation type="journal article" date="2018" name="Int. J. Syst. Evol. Microbiol.">
        <title>Jatrophihabitans telluris sp. nov., isolated from sediment soil of lava forest wetlands and the emended description of the genus Jatrophihabitans.</title>
        <authorList>
            <person name="Lee K.C."/>
            <person name="Suh M.K."/>
            <person name="Eom M.K."/>
            <person name="Kim K.K."/>
            <person name="Kim J.S."/>
            <person name="Kim D.S."/>
            <person name="Ko S.H."/>
            <person name="Shin Y.K."/>
            <person name="Lee J.S."/>
        </authorList>
    </citation>
    <scope>NUCLEOTIDE SEQUENCE</scope>
    <source>
        <strain evidence="2">N237</strain>
    </source>
</reference>
<protein>
    <submittedName>
        <fullName evidence="2">Class F sortase</fullName>
    </submittedName>
</protein>
<keyword evidence="3" id="KW-1185">Reference proteome</keyword>
<dbReference type="Pfam" id="PF04203">
    <property type="entry name" value="Sortase"/>
    <property type="match status" value="1"/>
</dbReference>
<evidence type="ECO:0000313" key="2">
    <source>
        <dbReference type="EMBL" id="UQX88217.1"/>
    </source>
</evidence>
<accession>A0ABY4QY72</accession>
<organism evidence="2 3">
    <name type="scientific">Jatrophihabitans telluris</name>
    <dbReference type="NCBI Taxonomy" id="2038343"/>
    <lineage>
        <taxon>Bacteria</taxon>
        <taxon>Bacillati</taxon>
        <taxon>Actinomycetota</taxon>
        <taxon>Actinomycetes</taxon>
        <taxon>Jatrophihabitantales</taxon>
        <taxon>Jatrophihabitantaceae</taxon>
        <taxon>Jatrophihabitans</taxon>
    </lineage>
</organism>
<dbReference type="CDD" id="cd05829">
    <property type="entry name" value="Sortase_F"/>
    <property type="match status" value="1"/>
</dbReference>
<evidence type="ECO:0000313" key="3">
    <source>
        <dbReference type="Proteomes" id="UP001056336"/>
    </source>
</evidence>
<reference evidence="2" key="2">
    <citation type="submission" date="2022-05" db="EMBL/GenBank/DDBJ databases">
        <authorList>
            <person name="Kim J.-S."/>
            <person name="Lee K."/>
            <person name="Suh M."/>
            <person name="Eom M."/>
            <person name="Kim J.-S."/>
            <person name="Kim D.-S."/>
            <person name="Ko S.-H."/>
            <person name="Shin Y."/>
            <person name="Lee J.-S."/>
        </authorList>
    </citation>
    <scope>NUCLEOTIDE SEQUENCE</scope>
    <source>
        <strain evidence="2">N237</strain>
    </source>
</reference>
<proteinExistence type="predicted"/>
<name>A0ABY4QY72_9ACTN</name>
<gene>
    <name evidence="2" type="ORF">M6D93_18300</name>
</gene>
<keyword evidence="1" id="KW-0378">Hydrolase</keyword>
<dbReference type="InterPro" id="IPR023365">
    <property type="entry name" value="Sortase_dom-sf"/>
</dbReference>
<dbReference type="PROSITE" id="PS51318">
    <property type="entry name" value="TAT"/>
    <property type="match status" value="1"/>
</dbReference>
<dbReference type="InterPro" id="IPR005754">
    <property type="entry name" value="Sortase"/>
</dbReference>
<dbReference type="Gene3D" id="2.40.260.10">
    <property type="entry name" value="Sortase"/>
    <property type="match status" value="1"/>
</dbReference>
<sequence>MTERRRAILLASAALAAFAVLSYLCFPWHRSATAEVVPLPKTVTSSARHLAPVVVPARFPRDTVSLPGQSVTAPIDPARVGADDYLQIPGDVQRVGHYVGGGGLDGTVGDLLLTGHVNYAGQGTGAFGRIGRLHVGDAVITRGSGRTQAWRVTGLTSYLKSDGLPASIFRPGGPRVLTLVTCGGTLDTKAHSYLSNIVVTAKPAPVIAR</sequence>
<dbReference type="RefSeq" id="WP_249771503.1">
    <property type="nucleotide sequence ID" value="NZ_CP097332.1"/>
</dbReference>